<accession>A0ABQ8FAH6</accession>
<evidence type="ECO:0000256" key="11">
    <source>
        <dbReference type="ARBA" id="ARBA00023128"/>
    </source>
</evidence>
<keyword evidence="9" id="KW-0408">Iron</keyword>
<keyword evidence="4" id="KW-0409">Iron storage</keyword>
<keyword evidence="10" id="KW-0406">Ion transport</keyword>
<dbReference type="PANTHER" id="PTHR16821">
    <property type="entry name" value="FRATAXIN"/>
    <property type="match status" value="1"/>
</dbReference>
<dbReference type="Gene3D" id="3.30.920.10">
    <property type="entry name" value="Frataxin/CyaY"/>
    <property type="match status" value="1"/>
</dbReference>
<name>A0ABQ8FAH6_9FUNG</name>
<evidence type="ECO:0000256" key="6">
    <source>
        <dbReference type="ARBA" id="ARBA00022496"/>
    </source>
</evidence>
<evidence type="ECO:0000256" key="1">
    <source>
        <dbReference type="ARBA" id="ARBA00004173"/>
    </source>
</evidence>
<comment type="caution">
    <text evidence="13">The sequence shown here is derived from an EMBL/GenBank/DDBJ whole genome shotgun (WGS) entry which is preliminary data.</text>
</comment>
<dbReference type="NCBIfam" id="TIGR03422">
    <property type="entry name" value="mito_frataxin"/>
    <property type="match status" value="1"/>
</dbReference>
<keyword evidence="11" id="KW-0496">Mitochondrion</keyword>
<sequence>MSSVMELSVLAARFTRKVASISTAATYRSVRVQSQKLCLHSCGYTAMLPLLLARLRHRCLISQNDPSSPIATRAMSIQSTSVPHVGLQSSVSESDYHRLADQCVHSLQDVLEELGDSIELKGFDVVYSSGVLSLKLGHLGTFVINKQPPTKQIWLSSPVSGPKRYDYDSETGKWIYFRDGHSIDELMNRELSDLLKQSVDWSPPLKK</sequence>
<evidence type="ECO:0000256" key="3">
    <source>
        <dbReference type="ARBA" id="ARBA00013107"/>
    </source>
</evidence>
<evidence type="ECO:0000256" key="4">
    <source>
        <dbReference type="ARBA" id="ARBA00022434"/>
    </source>
</evidence>
<dbReference type="PANTHER" id="PTHR16821:SF2">
    <property type="entry name" value="FRATAXIN, MITOCHONDRIAL"/>
    <property type="match status" value="1"/>
</dbReference>
<dbReference type="InterPro" id="IPR017789">
    <property type="entry name" value="Frataxin"/>
</dbReference>
<evidence type="ECO:0000256" key="5">
    <source>
        <dbReference type="ARBA" id="ARBA00022448"/>
    </source>
</evidence>
<dbReference type="PRINTS" id="PR00904">
    <property type="entry name" value="FRATAXIN"/>
</dbReference>
<dbReference type="EMBL" id="JAFCIX010000326">
    <property type="protein sequence ID" value="KAH6594894.1"/>
    <property type="molecule type" value="Genomic_DNA"/>
</dbReference>
<dbReference type="InterPro" id="IPR020895">
    <property type="entry name" value="Frataxin_CS"/>
</dbReference>
<keyword evidence="5" id="KW-0813">Transport</keyword>
<dbReference type="PROSITE" id="PS01344">
    <property type="entry name" value="FRATAXIN_1"/>
    <property type="match status" value="1"/>
</dbReference>
<keyword evidence="6" id="KW-0410">Iron transport</keyword>
<dbReference type="InterPro" id="IPR002908">
    <property type="entry name" value="Frataxin/CyaY"/>
</dbReference>
<evidence type="ECO:0000313" key="14">
    <source>
        <dbReference type="Proteomes" id="UP001648503"/>
    </source>
</evidence>
<comment type="subcellular location">
    <subcellularLocation>
        <location evidence="1">Mitochondrion</location>
    </subcellularLocation>
</comment>
<comment type="similarity">
    <text evidence="2">Belongs to the frataxin family.</text>
</comment>
<evidence type="ECO:0000256" key="9">
    <source>
        <dbReference type="ARBA" id="ARBA00023004"/>
    </source>
</evidence>
<dbReference type="Pfam" id="PF01491">
    <property type="entry name" value="Frataxin_Cyay"/>
    <property type="match status" value="1"/>
</dbReference>
<keyword evidence="7" id="KW-0809">Transit peptide</keyword>
<evidence type="ECO:0000256" key="10">
    <source>
        <dbReference type="ARBA" id="ARBA00023065"/>
    </source>
</evidence>
<dbReference type="InterPro" id="IPR036524">
    <property type="entry name" value="Frataxin/CyaY_sf"/>
</dbReference>
<proteinExistence type="inferred from homology"/>
<dbReference type="SUPFAM" id="SSF55387">
    <property type="entry name" value="Frataxin/Nqo15-like"/>
    <property type="match status" value="1"/>
</dbReference>
<dbReference type="NCBIfam" id="TIGR03421">
    <property type="entry name" value="FeS_CyaY"/>
    <property type="match status" value="1"/>
</dbReference>
<evidence type="ECO:0000256" key="7">
    <source>
        <dbReference type="ARBA" id="ARBA00022946"/>
    </source>
</evidence>
<evidence type="ECO:0000256" key="12">
    <source>
        <dbReference type="ARBA" id="ARBA00047990"/>
    </source>
</evidence>
<comment type="catalytic activity">
    <reaction evidence="12">
        <text>4 Fe(2+) + O2 + 4 H(+) = 4 Fe(3+) + 2 H2O</text>
        <dbReference type="Rhea" id="RHEA:11148"/>
        <dbReference type="ChEBI" id="CHEBI:15377"/>
        <dbReference type="ChEBI" id="CHEBI:15378"/>
        <dbReference type="ChEBI" id="CHEBI:15379"/>
        <dbReference type="ChEBI" id="CHEBI:29033"/>
        <dbReference type="ChEBI" id="CHEBI:29034"/>
        <dbReference type="EC" id="1.16.3.1"/>
    </reaction>
</comment>
<evidence type="ECO:0000256" key="2">
    <source>
        <dbReference type="ARBA" id="ARBA00008183"/>
    </source>
</evidence>
<keyword evidence="8" id="KW-0560">Oxidoreductase</keyword>
<evidence type="ECO:0000256" key="8">
    <source>
        <dbReference type="ARBA" id="ARBA00023002"/>
    </source>
</evidence>
<dbReference type="EC" id="1.16.3.1" evidence="3"/>
<dbReference type="PROSITE" id="PS50810">
    <property type="entry name" value="FRATAXIN_2"/>
    <property type="match status" value="1"/>
</dbReference>
<dbReference type="SMART" id="SM01219">
    <property type="entry name" value="Frataxin_Cyay"/>
    <property type="match status" value="1"/>
</dbReference>
<evidence type="ECO:0000313" key="13">
    <source>
        <dbReference type="EMBL" id="KAH6594894.1"/>
    </source>
</evidence>
<organism evidence="13 14">
    <name type="scientific">Batrachochytrium salamandrivorans</name>
    <dbReference type="NCBI Taxonomy" id="1357716"/>
    <lineage>
        <taxon>Eukaryota</taxon>
        <taxon>Fungi</taxon>
        <taxon>Fungi incertae sedis</taxon>
        <taxon>Chytridiomycota</taxon>
        <taxon>Chytridiomycota incertae sedis</taxon>
        <taxon>Chytridiomycetes</taxon>
        <taxon>Rhizophydiales</taxon>
        <taxon>Rhizophydiales incertae sedis</taxon>
        <taxon>Batrachochytrium</taxon>
    </lineage>
</organism>
<protein>
    <recommendedName>
        <fullName evidence="3">ferroxidase</fullName>
        <ecNumber evidence="3">1.16.3.1</ecNumber>
    </recommendedName>
</protein>
<keyword evidence="14" id="KW-1185">Reference proteome</keyword>
<dbReference type="Proteomes" id="UP001648503">
    <property type="component" value="Unassembled WGS sequence"/>
</dbReference>
<reference evidence="13 14" key="1">
    <citation type="submission" date="2021-02" db="EMBL/GenBank/DDBJ databases">
        <title>Variation within the Batrachochytrium salamandrivorans European outbreak.</title>
        <authorList>
            <person name="Kelly M."/>
            <person name="Pasmans F."/>
            <person name="Shea T.P."/>
            <person name="Munoz J.F."/>
            <person name="Carranza S."/>
            <person name="Cuomo C.A."/>
            <person name="Martel A."/>
        </authorList>
    </citation>
    <scope>NUCLEOTIDE SEQUENCE [LARGE SCALE GENOMIC DNA]</scope>
    <source>
        <strain evidence="13 14">AMFP18/2</strain>
    </source>
</reference>
<gene>
    <name evidence="13" type="ORF">BASA50_006246</name>
</gene>